<keyword evidence="3" id="KW-1185">Reference proteome</keyword>
<name>A0A2J6S1N1_HYAVF</name>
<gene>
    <name evidence="2" type="ORF">L207DRAFT_525966</name>
</gene>
<dbReference type="AlphaFoldDB" id="A0A2J6S1N1"/>
<dbReference type="STRING" id="1149755.A0A2J6S1N1"/>
<dbReference type="EMBL" id="KZ613941">
    <property type="protein sequence ID" value="PMD44665.1"/>
    <property type="molecule type" value="Genomic_DNA"/>
</dbReference>
<organism evidence="2 3">
    <name type="scientific">Hyaloscypha variabilis (strain UAMH 11265 / GT02V1 / F)</name>
    <name type="common">Meliniomyces variabilis</name>
    <dbReference type="NCBI Taxonomy" id="1149755"/>
    <lineage>
        <taxon>Eukaryota</taxon>
        <taxon>Fungi</taxon>
        <taxon>Dikarya</taxon>
        <taxon>Ascomycota</taxon>
        <taxon>Pezizomycotina</taxon>
        <taxon>Leotiomycetes</taxon>
        <taxon>Helotiales</taxon>
        <taxon>Hyaloscyphaceae</taxon>
        <taxon>Hyaloscypha</taxon>
        <taxon>Hyaloscypha variabilis</taxon>
    </lineage>
</organism>
<reference evidence="2 3" key="1">
    <citation type="submission" date="2016-04" db="EMBL/GenBank/DDBJ databases">
        <title>A degradative enzymes factory behind the ericoid mycorrhizal symbiosis.</title>
        <authorList>
            <consortium name="DOE Joint Genome Institute"/>
            <person name="Martino E."/>
            <person name="Morin E."/>
            <person name="Grelet G."/>
            <person name="Kuo A."/>
            <person name="Kohler A."/>
            <person name="Daghino S."/>
            <person name="Barry K."/>
            <person name="Choi C."/>
            <person name="Cichocki N."/>
            <person name="Clum A."/>
            <person name="Copeland A."/>
            <person name="Hainaut M."/>
            <person name="Haridas S."/>
            <person name="Labutti K."/>
            <person name="Lindquist E."/>
            <person name="Lipzen A."/>
            <person name="Khouja H.-R."/>
            <person name="Murat C."/>
            <person name="Ohm R."/>
            <person name="Olson A."/>
            <person name="Spatafora J."/>
            <person name="Veneault-Fourrey C."/>
            <person name="Henrissat B."/>
            <person name="Grigoriev I."/>
            <person name="Martin F."/>
            <person name="Perotto S."/>
        </authorList>
    </citation>
    <scope>NUCLEOTIDE SEQUENCE [LARGE SCALE GENOMIC DNA]</scope>
    <source>
        <strain evidence="2 3">F</strain>
    </source>
</reference>
<evidence type="ECO:0000313" key="3">
    <source>
        <dbReference type="Proteomes" id="UP000235786"/>
    </source>
</evidence>
<keyword evidence="1" id="KW-0732">Signal</keyword>
<proteinExistence type="predicted"/>
<evidence type="ECO:0000256" key="1">
    <source>
        <dbReference type="SAM" id="SignalP"/>
    </source>
</evidence>
<protein>
    <recommendedName>
        <fullName evidence="4">Secreted protein</fullName>
    </recommendedName>
</protein>
<dbReference type="Proteomes" id="UP000235786">
    <property type="component" value="Unassembled WGS sequence"/>
</dbReference>
<sequence>MQFKTSFIAAFAALAAVTQASYHVAADTEDGHYRVQLDANGNALGEPLKISDVSGKSKRSASLSLEARQFPSPSVNCNGYGISVSDFAVTTSGLNSWCDSGNELSPNSLEYWVYQTSLAYICNYASGDNPCSSYEYSSANQLEDTNCGASNAGWVYISDWAKSYGRGNAGISVCW</sequence>
<evidence type="ECO:0008006" key="4">
    <source>
        <dbReference type="Google" id="ProtNLM"/>
    </source>
</evidence>
<dbReference type="OrthoDB" id="3450618at2759"/>
<accession>A0A2J6S1N1</accession>
<evidence type="ECO:0000313" key="2">
    <source>
        <dbReference type="EMBL" id="PMD44665.1"/>
    </source>
</evidence>
<feature type="chain" id="PRO_5014402852" description="Secreted protein" evidence="1">
    <location>
        <begin position="21"/>
        <end position="175"/>
    </location>
</feature>
<feature type="signal peptide" evidence="1">
    <location>
        <begin position="1"/>
        <end position="20"/>
    </location>
</feature>